<feature type="signal peptide" evidence="2">
    <location>
        <begin position="1"/>
        <end position="21"/>
    </location>
</feature>
<evidence type="ECO:0000313" key="3">
    <source>
        <dbReference type="EMBL" id="MBO0415761.1"/>
    </source>
</evidence>
<dbReference type="RefSeq" id="WP_019100730.1">
    <property type="nucleotide sequence ID" value="NZ_AP019312.1"/>
</dbReference>
<keyword evidence="2" id="KW-0732">Signal</keyword>
<protein>
    <submittedName>
        <fullName evidence="3">Uncharacterized protein</fullName>
    </submittedName>
</protein>
<dbReference type="EMBL" id="JAFLRD010000007">
    <property type="protein sequence ID" value="MBO0415761.1"/>
    <property type="molecule type" value="Genomic_DNA"/>
</dbReference>
<accession>A0ABS3GL43</accession>
<organism evidence="3 4">
    <name type="scientific">Chromobacterium haemolyticum</name>
    <dbReference type="NCBI Taxonomy" id="394935"/>
    <lineage>
        <taxon>Bacteria</taxon>
        <taxon>Pseudomonadati</taxon>
        <taxon>Pseudomonadota</taxon>
        <taxon>Betaproteobacteria</taxon>
        <taxon>Neisseriales</taxon>
        <taxon>Chromobacteriaceae</taxon>
        <taxon>Chromobacterium</taxon>
    </lineage>
</organism>
<evidence type="ECO:0000256" key="1">
    <source>
        <dbReference type="SAM" id="MobiDB-lite"/>
    </source>
</evidence>
<feature type="compositionally biased region" description="Low complexity" evidence="1">
    <location>
        <begin position="37"/>
        <end position="55"/>
    </location>
</feature>
<feature type="region of interest" description="Disordered" evidence="1">
    <location>
        <begin position="19"/>
        <end position="55"/>
    </location>
</feature>
<name>A0ABS3GL43_9NEIS</name>
<dbReference type="GeneID" id="58562613"/>
<comment type="caution">
    <text evidence="3">The sequence shown here is derived from an EMBL/GenBank/DDBJ whole genome shotgun (WGS) entry which is preliminary data.</text>
</comment>
<dbReference type="Proteomes" id="UP000664349">
    <property type="component" value="Unassembled WGS sequence"/>
</dbReference>
<proteinExistence type="predicted"/>
<evidence type="ECO:0000313" key="4">
    <source>
        <dbReference type="Proteomes" id="UP000664349"/>
    </source>
</evidence>
<evidence type="ECO:0000256" key="2">
    <source>
        <dbReference type="SAM" id="SignalP"/>
    </source>
</evidence>
<gene>
    <name evidence="3" type="ORF">J1C50_09555</name>
</gene>
<reference evidence="3 4" key="1">
    <citation type="submission" date="2021-03" db="EMBL/GenBank/DDBJ databases">
        <title>First Case of infection caused by Chromobacterium haemolyticum derived from water in China.</title>
        <authorList>
            <person name="Chen J."/>
            <person name="Liu C."/>
        </authorList>
    </citation>
    <scope>NUCLEOTIDE SEQUENCE [LARGE SCALE GENOMIC DNA]</scope>
    <source>
        <strain evidence="3 4">WJ-5</strain>
    </source>
</reference>
<sequence length="55" mass="5667">MLKQTVIAALSLIVLSGAAAAGGEGASNAREMRERMQTQIAAKQAQTPAQAQQAK</sequence>
<feature type="chain" id="PRO_5046505408" evidence="2">
    <location>
        <begin position="22"/>
        <end position="55"/>
    </location>
</feature>
<keyword evidence="4" id="KW-1185">Reference proteome</keyword>